<proteinExistence type="predicted"/>
<dbReference type="RefSeq" id="WP_179911992.1">
    <property type="nucleotide sequence ID" value="NZ_JACBYE010000001.1"/>
</dbReference>
<evidence type="ECO:0000259" key="2">
    <source>
        <dbReference type="Pfam" id="PF03551"/>
    </source>
</evidence>
<dbReference type="InterPro" id="IPR005149">
    <property type="entry name" value="Tscrpt_reg_PadR_N"/>
</dbReference>
<feature type="compositionally biased region" description="Basic and acidic residues" evidence="1">
    <location>
        <begin position="92"/>
        <end position="102"/>
    </location>
</feature>
<comment type="caution">
    <text evidence="3">The sequence shown here is derived from an EMBL/GenBank/DDBJ whole genome shotgun (WGS) entry which is preliminary data.</text>
</comment>
<dbReference type="SUPFAM" id="SSF46785">
    <property type="entry name" value="Winged helix' DNA-binding domain"/>
    <property type="match status" value="1"/>
</dbReference>
<dbReference type="EMBL" id="JACBYE010000001">
    <property type="protein sequence ID" value="NYS91988.1"/>
    <property type="molecule type" value="Genomic_DNA"/>
</dbReference>
<name>A0A853EST1_9MICO</name>
<dbReference type="AlphaFoldDB" id="A0A853EST1"/>
<dbReference type="Proteomes" id="UP000561011">
    <property type="component" value="Unassembled WGS sequence"/>
</dbReference>
<gene>
    <name evidence="3" type="ORF">HZZ10_00340</name>
</gene>
<feature type="domain" description="Transcription regulator PadR N-terminal" evidence="2">
    <location>
        <begin position="136"/>
        <end position="204"/>
    </location>
</feature>
<dbReference type="InterPro" id="IPR036390">
    <property type="entry name" value="WH_DNA-bd_sf"/>
</dbReference>
<feature type="compositionally biased region" description="Gly residues" evidence="1">
    <location>
        <begin position="78"/>
        <end position="91"/>
    </location>
</feature>
<organism evidence="3 4">
    <name type="scientific">Sanguibacter inulinus</name>
    <dbReference type="NCBI Taxonomy" id="60922"/>
    <lineage>
        <taxon>Bacteria</taxon>
        <taxon>Bacillati</taxon>
        <taxon>Actinomycetota</taxon>
        <taxon>Actinomycetes</taxon>
        <taxon>Micrococcales</taxon>
        <taxon>Sanguibacteraceae</taxon>
        <taxon>Sanguibacter</taxon>
    </lineage>
</organism>
<dbReference type="Gene3D" id="1.10.10.10">
    <property type="entry name" value="Winged helix-like DNA-binding domain superfamily/Winged helix DNA-binding domain"/>
    <property type="match status" value="1"/>
</dbReference>
<dbReference type="Pfam" id="PF03551">
    <property type="entry name" value="PadR"/>
    <property type="match status" value="1"/>
</dbReference>
<sequence>MRPDITRTWRGQRPTTDDRAPRGRDRTDHPDGHERPDEAHHDHHGRPSGRTRPDGQGTPFPGHRGGFARAGGRDRGDTPGGSGPGFGGPRGGRADDDHDGRGGRGGFGGRGGHGGPRGPRRGPGSRAGRGDIRGAVLMLLSEQPMHGYQLIQEITERSGGRWSPSPGAIYPALNLLEDEGLITITADSGRKLASLTPEGTAYVEEHREHLVAPWDRATGQTAHPARALREAMEALGSAAHQIARTGTEDQATQAVRALDRARRELYLLLAGETVHEEPRVEPRVTPEADAHLEK</sequence>
<dbReference type="PANTHER" id="PTHR43252">
    <property type="entry name" value="TRANSCRIPTIONAL REGULATOR YQJI"/>
    <property type="match status" value="1"/>
</dbReference>
<feature type="region of interest" description="Disordered" evidence="1">
    <location>
        <begin position="275"/>
        <end position="294"/>
    </location>
</feature>
<feature type="compositionally biased region" description="Gly residues" evidence="1">
    <location>
        <begin position="103"/>
        <end position="117"/>
    </location>
</feature>
<feature type="region of interest" description="Disordered" evidence="1">
    <location>
        <begin position="1"/>
        <end position="130"/>
    </location>
</feature>
<feature type="compositionally biased region" description="Basic and acidic residues" evidence="1">
    <location>
        <begin position="15"/>
        <end position="41"/>
    </location>
</feature>
<evidence type="ECO:0000256" key="1">
    <source>
        <dbReference type="SAM" id="MobiDB-lite"/>
    </source>
</evidence>
<keyword evidence="4" id="KW-1185">Reference proteome</keyword>
<protein>
    <submittedName>
        <fullName evidence="3">PadR family transcriptional regulator</fullName>
    </submittedName>
</protein>
<reference evidence="3 4" key="1">
    <citation type="submission" date="2020-07" db="EMBL/GenBank/DDBJ databases">
        <title>MOT database genomes.</title>
        <authorList>
            <person name="Joseph S."/>
            <person name="Aduse-Opoku J."/>
            <person name="Hashim A."/>
            <person name="Wade W."/>
            <person name="Curtis M."/>
        </authorList>
    </citation>
    <scope>NUCLEOTIDE SEQUENCE [LARGE SCALE GENOMIC DNA]</scope>
    <source>
        <strain evidence="3 4">DSM 100099</strain>
    </source>
</reference>
<accession>A0A853EST1</accession>
<evidence type="ECO:0000313" key="3">
    <source>
        <dbReference type="EMBL" id="NYS91988.1"/>
    </source>
</evidence>
<dbReference type="InterPro" id="IPR036388">
    <property type="entry name" value="WH-like_DNA-bd_sf"/>
</dbReference>
<evidence type="ECO:0000313" key="4">
    <source>
        <dbReference type="Proteomes" id="UP000561011"/>
    </source>
</evidence>
<dbReference type="PANTHER" id="PTHR43252:SF2">
    <property type="entry name" value="TRANSCRIPTION REGULATOR, PADR-LIKE FAMILY"/>
    <property type="match status" value="1"/>
</dbReference>